<dbReference type="InterPro" id="IPR050936">
    <property type="entry name" value="AP-1-like"/>
</dbReference>
<dbReference type="GO" id="GO:0090575">
    <property type="term" value="C:RNA polymerase II transcription regulator complex"/>
    <property type="evidence" value="ECO:0007669"/>
    <property type="project" value="TreeGrafter"/>
</dbReference>
<comment type="subcellular location">
    <subcellularLocation>
        <location evidence="1">Nucleus</location>
    </subcellularLocation>
</comment>
<feature type="region of interest" description="Disordered" evidence="3">
    <location>
        <begin position="1"/>
        <end position="28"/>
    </location>
</feature>
<dbReference type="SMART" id="SM00338">
    <property type="entry name" value="BRLZ"/>
    <property type="match status" value="1"/>
</dbReference>
<keyword evidence="2" id="KW-0539">Nucleus</keyword>
<dbReference type="AlphaFoldDB" id="A0A9P9EGX0"/>
<evidence type="ECO:0000256" key="1">
    <source>
        <dbReference type="ARBA" id="ARBA00004123"/>
    </source>
</evidence>
<evidence type="ECO:0000256" key="2">
    <source>
        <dbReference type="ARBA" id="ARBA00023242"/>
    </source>
</evidence>
<dbReference type="GO" id="GO:0001228">
    <property type="term" value="F:DNA-binding transcription activator activity, RNA polymerase II-specific"/>
    <property type="evidence" value="ECO:0007669"/>
    <property type="project" value="TreeGrafter"/>
</dbReference>
<gene>
    <name evidence="5" type="ORF">B0J13DRAFT_560199</name>
</gene>
<evidence type="ECO:0000313" key="5">
    <source>
        <dbReference type="EMBL" id="KAH7136881.1"/>
    </source>
</evidence>
<proteinExistence type="predicted"/>
<dbReference type="InterPro" id="IPR004827">
    <property type="entry name" value="bZIP"/>
</dbReference>
<dbReference type="InterPro" id="IPR046347">
    <property type="entry name" value="bZIP_sf"/>
</dbReference>
<dbReference type="SUPFAM" id="SSF57959">
    <property type="entry name" value="Leucine zipper domain"/>
    <property type="match status" value="1"/>
</dbReference>
<name>A0A9P9EGX0_9HYPO</name>
<dbReference type="PANTHER" id="PTHR40621:SF6">
    <property type="entry name" value="AP-1-LIKE TRANSCRIPTION FACTOR YAP1-RELATED"/>
    <property type="match status" value="1"/>
</dbReference>
<evidence type="ECO:0000313" key="6">
    <source>
        <dbReference type="Proteomes" id="UP000717696"/>
    </source>
</evidence>
<dbReference type="Gene3D" id="1.10.238.100">
    <property type="entry name" value="YAP1 redox domain. Chain B"/>
    <property type="match status" value="1"/>
</dbReference>
<dbReference type="Gene3D" id="1.20.5.170">
    <property type="match status" value="1"/>
</dbReference>
<comment type="caution">
    <text evidence="5">The sequence shown here is derived from an EMBL/GenBank/DDBJ whole genome shotgun (WGS) entry which is preliminary data.</text>
</comment>
<keyword evidence="6" id="KW-1185">Reference proteome</keyword>
<evidence type="ECO:0000256" key="3">
    <source>
        <dbReference type="SAM" id="MobiDB-lite"/>
    </source>
</evidence>
<organism evidence="5 6">
    <name type="scientific">Dactylonectria estremocensis</name>
    <dbReference type="NCBI Taxonomy" id="1079267"/>
    <lineage>
        <taxon>Eukaryota</taxon>
        <taxon>Fungi</taxon>
        <taxon>Dikarya</taxon>
        <taxon>Ascomycota</taxon>
        <taxon>Pezizomycotina</taxon>
        <taxon>Sordariomycetes</taxon>
        <taxon>Hypocreomycetidae</taxon>
        <taxon>Hypocreales</taxon>
        <taxon>Nectriaceae</taxon>
        <taxon>Dactylonectria</taxon>
    </lineage>
</organism>
<feature type="compositionally biased region" description="Basic and acidic residues" evidence="3">
    <location>
        <begin position="103"/>
        <end position="117"/>
    </location>
</feature>
<feature type="compositionally biased region" description="Polar residues" evidence="3">
    <location>
        <begin position="87"/>
        <end position="100"/>
    </location>
</feature>
<feature type="region of interest" description="Disordered" evidence="3">
    <location>
        <begin position="87"/>
        <end position="128"/>
    </location>
</feature>
<protein>
    <recommendedName>
        <fullName evidence="4">BZIP domain-containing protein</fullName>
    </recommendedName>
</protein>
<feature type="domain" description="BZIP" evidence="4">
    <location>
        <begin position="10"/>
        <end position="74"/>
    </location>
</feature>
<dbReference type="PANTHER" id="PTHR40621">
    <property type="entry name" value="TRANSCRIPTION FACTOR KAPC-RELATED"/>
    <property type="match status" value="1"/>
</dbReference>
<accession>A0A9P9EGX0</accession>
<dbReference type="EMBL" id="JAGMUU010000016">
    <property type="protein sequence ID" value="KAH7136881.1"/>
    <property type="molecule type" value="Genomic_DNA"/>
</dbReference>
<sequence length="335" mass="37524">MFRIFNPAAPKQDPTEKRRTQLRQAQQTYRQRKTRYIKALEEDLATCKAHEANLVLKCGTLSKVVQVLQQILVRHGIEVPNELCINTTVPEKGSGSQEQSAVLRRDKDRYNGREVRSQARSRVAPRQNPADYANSAVQLASPESLDEYEIPNRTEETLYQNSNAGQVDEWPHFTRGPETELSIAKRVCDLDPTTIAMEFVLRIEEPCLGHVHGDPNQPQEPSGHALTVTSQLHCVSRTPLYSTGSPPFHDTPAAILERLLTLTPAVSSEGDVTPIQAWNSLRTRPRFSELDVGCLKVLAEGLRDAAKCHGFGAVVRSEVFENLVYEILVLKKLAR</sequence>
<dbReference type="GO" id="GO:0000976">
    <property type="term" value="F:transcription cis-regulatory region binding"/>
    <property type="evidence" value="ECO:0007669"/>
    <property type="project" value="InterPro"/>
</dbReference>
<dbReference type="CDD" id="cd14688">
    <property type="entry name" value="bZIP_YAP"/>
    <property type="match status" value="1"/>
</dbReference>
<dbReference type="Proteomes" id="UP000717696">
    <property type="component" value="Unassembled WGS sequence"/>
</dbReference>
<dbReference type="OrthoDB" id="2590011at2759"/>
<evidence type="ECO:0000259" key="4">
    <source>
        <dbReference type="SMART" id="SM00338"/>
    </source>
</evidence>
<reference evidence="5" key="1">
    <citation type="journal article" date="2021" name="Nat. Commun.">
        <title>Genetic determinants of endophytism in the Arabidopsis root mycobiome.</title>
        <authorList>
            <person name="Mesny F."/>
            <person name="Miyauchi S."/>
            <person name="Thiergart T."/>
            <person name="Pickel B."/>
            <person name="Atanasova L."/>
            <person name="Karlsson M."/>
            <person name="Huettel B."/>
            <person name="Barry K.W."/>
            <person name="Haridas S."/>
            <person name="Chen C."/>
            <person name="Bauer D."/>
            <person name="Andreopoulos W."/>
            <person name="Pangilinan J."/>
            <person name="LaButti K."/>
            <person name="Riley R."/>
            <person name="Lipzen A."/>
            <person name="Clum A."/>
            <person name="Drula E."/>
            <person name="Henrissat B."/>
            <person name="Kohler A."/>
            <person name="Grigoriev I.V."/>
            <person name="Martin F.M."/>
            <person name="Hacquard S."/>
        </authorList>
    </citation>
    <scope>NUCLEOTIDE SEQUENCE</scope>
    <source>
        <strain evidence="5">MPI-CAGE-AT-0021</strain>
    </source>
</reference>